<sequence length="19" mass="2159">MNETRGYWSSLLPAVHNIA</sequence>
<proteinExistence type="predicted"/>
<comment type="caution">
    <text evidence="1">The sequence shown here is derived from an EMBL/GenBank/DDBJ whole genome shotgun (WGS) entry which is preliminary data.</text>
</comment>
<protein>
    <submittedName>
        <fullName evidence="1">Uncharacterized protein</fullName>
    </submittedName>
</protein>
<organism evidence="1 2">
    <name type="scientific">Portunus trituberculatus</name>
    <name type="common">Swimming crab</name>
    <name type="synonym">Neptunus trituberculatus</name>
    <dbReference type="NCBI Taxonomy" id="210409"/>
    <lineage>
        <taxon>Eukaryota</taxon>
        <taxon>Metazoa</taxon>
        <taxon>Ecdysozoa</taxon>
        <taxon>Arthropoda</taxon>
        <taxon>Crustacea</taxon>
        <taxon>Multicrustacea</taxon>
        <taxon>Malacostraca</taxon>
        <taxon>Eumalacostraca</taxon>
        <taxon>Eucarida</taxon>
        <taxon>Decapoda</taxon>
        <taxon>Pleocyemata</taxon>
        <taxon>Brachyura</taxon>
        <taxon>Eubrachyura</taxon>
        <taxon>Portunoidea</taxon>
        <taxon>Portunidae</taxon>
        <taxon>Portuninae</taxon>
        <taxon>Portunus</taxon>
    </lineage>
</organism>
<keyword evidence="2" id="KW-1185">Reference proteome</keyword>
<name>A0A5B7HF55_PORTR</name>
<accession>A0A5B7HF55</accession>
<dbReference type="Proteomes" id="UP000324222">
    <property type="component" value="Unassembled WGS sequence"/>
</dbReference>
<evidence type="ECO:0000313" key="1">
    <source>
        <dbReference type="EMBL" id="MPC67538.1"/>
    </source>
</evidence>
<dbReference type="AlphaFoldDB" id="A0A5B7HF55"/>
<gene>
    <name evidence="1" type="ORF">E2C01_061715</name>
</gene>
<evidence type="ECO:0000313" key="2">
    <source>
        <dbReference type="Proteomes" id="UP000324222"/>
    </source>
</evidence>
<reference evidence="1 2" key="1">
    <citation type="submission" date="2019-05" db="EMBL/GenBank/DDBJ databases">
        <title>Another draft genome of Portunus trituberculatus and its Hox gene families provides insights of decapod evolution.</title>
        <authorList>
            <person name="Jeong J.-H."/>
            <person name="Song I."/>
            <person name="Kim S."/>
            <person name="Choi T."/>
            <person name="Kim D."/>
            <person name="Ryu S."/>
            <person name="Kim W."/>
        </authorList>
    </citation>
    <scope>NUCLEOTIDE SEQUENCE [LARGE SCALE GENOMIC DNA]</scope>
    <source>
        <tissue evidence="1">Muscle</tissue>
    </source>
</reference>
<dbReference type="EMBL" id="VSRR010026384">
    <property type="protein sequence ID" value="MPC67538.1"/>
    <property type="molecule type" value="Genomic_DNA"/>
</dbReference>